<evidence type="ECO:0000256" key="6">
    <source>
        <dbReference type="ARBA" id="ARBA00023163"/>
    </source>
</evidence>
<evidence type="ECO:0000256" key="4">
    <source>
        <dbReference type="ARBA" id="ARBA00023015"/>
    </source>
</evidence>
<dbReference type="PANTHER" id="PTHR34719">
    <property type="entry name" value="NICKEL-RESPONSIVE REGULATOR"/>
    <property type="match status" value="1"/>
</dbReference>
<dbReference type="Pfam" id="PF01402">
    <property type="entry name" value="RHH_1"/>
    <property type="match status" value="1"/>
</dbReference>
<dbReference type="EMBL" id="MTEJ01000804">
    <property type="protein sequence ID" value="OQW97491.1"/>
    <property type="molecule type" value="Genomic_DNA"/>
</dbReference>
<evidence type="ECO:0000256" key="5">
    <source>
        <dbReference type="ARBA" id="ARBA00023125"/>
    </source>
</evidence>
<dbReference type="GO" id="GO:0016151">
    <property type="term" value="F:nickel cation binding"/>
    <property type="evidence" value="ECO:0007669"/>
    <property type="project" value="UniProtKB-UniRule"/>
</dbReference>
<evidence type="ECO:0000256" key="2">
    <source>
        <dbReference type="ARBA" id="ARBA00022596"/>
    </source>
</evidence>
<evidence type="ECO:0000256" key="7">
    <source>
        <dbReference type="HAMAP-Rule" id="MF_00476"/>
    </source>
</evidence>
<evidence type="ECO:0000259" key="8">
    <source>
        <dbReference type="Pfam" id="PF01402"/>
    </source>
</evidence>
<keyword evidence="6 7" id="KW-0804">Transcription</keyword>
<dbReference type="InterPro" id="IPR013321">
    <property type="entry name" value="Arc_rbn_hlx_hlx"/>
</dbReference>
<feature type="binding site" evidence="7">
    <location>
        <position position="91"/>
    </location>
    <ligand>
        <name>Ni(2+)</name>
        <dbReference type="ChEBI" id="CHEBI:49786"/>
    </ligand>
</feature>
<feature type="binding site" evidence="7">
    <location>
        <position position="78"/>
    </location>
    <ligand>
        <name>Ni(2+)</name>
        <dbReference type="ChEBI" id="CHEBI:49786"/>
    </ligand>
</feature>
<comment type="function">
    <text evidence="7">Transcriptional regulator.</text>
</comment>
<reference evidence="10 11" key="1">
    <citation type="submission" date="2017-01" db="EMBL/GenBank/DDBJ databases">
        <title>Novel large sulfur bacteria in the metagenomes of groundwater-fed chemosynthetic microbial mats in the Lake Huron basin.</title>
        <authorList>
            <person name="Sharrar A.M."/>
            <person name="Flood B.E."/>
            <person name="Bailey J.V."/>
            <person name="Jones D.S."/>
            <person name="Biddanda B."/>
            <person name="Ruberg S.A."/>
            <person name="Marcus D.N."/>
            <person name="Dick G.J."/>
        </authorList>
    </citation>
    <scope>NUCLEOTIDE SEQUENCE [LARGE SCALE GENOMIC DNA]</scope>
    <source>
        <strain evidence="10">A8</strain>
    </source>
</reference>
<feature type="binding site" evidence="7">
    <location>
        <position position="97"/>
    </location>
    <ligand>
        <name>Ni(2+)</name>
        <dbReference type="ChEBI" id="CHEBI:49786"/>
    </ligand>
</feature>
<dbReference type="InterPro" id="IPR022988">
    <property type="entry name" value="Ni_resp_reg_NikR"/>
</dbReference>
<keyword evidence="5 7" id="KW-0238">DNA-binding</keyword>
<proteinExistence type="inferred from homology"/>
<feature type="domain" description="Transcription factor NikR nickel binding C-terminal" evidence="9">
    <location>
        <begin position="55"/>
        <end position="131"/>
    </location>
</feature>
<dbReference type="NCBIfam" id="NF002815">
    <property type="entry name" value="PRK02967.1"/>
    <property type="match status" value="1"/>
</dbReference>
<gene>
    <name evidence="10" type="ORF">BWK73_54310</name>
</gene>
<feature type="binding site" evidence="7">
    <location>
        <position position="89"/>
    </location>
    <ligand>
        <name>Ni(2+)</name>
        <dbReference type="ChEBI" id="CHEBI:49786"/>
    </ligand>
</feature>
<dbReference type="InterPro" id="IPR014864">
    <property type="entry name" value="TF_NikR_Ni-bd_C"/>
</dbReference>
<dbReference type="GO" id="GO:0003677">
    <property type="term" value="F:DNA binding"/>
    <property type="evidence" value="ECO:0007669"/>
    <property type="project" value="UniProtKB-KW"/>
</dbReference>
<dbReference type="Proteomes" id="UP000192491">
    <property type="component" value="Unassembled WGS sequence"/>
</dbReference>
<comment type="similarity">
    <text evidence="1 7">Belongs to the transcriptional regulatory CopG/NikR family.</text>
</comment>
<dbReference type="PANTHER" id="PTHR34719:SF2">
    <property type="entry name" value="NICKEL-RESPONSIVE REGULATOR"/>
    <property type="match status" value="1"/>
</dbReference>
<keyword evidence="2 7" id="KW-0533">Nickel</keyword>
<evidence type="ECO:0000259" key="9">
    <source>
        <dbReference type="Pfam" id="PF08753"/>
    </source>
</evidence>
<dbReference type="InterPro" id="IPR027271">
    <property type="entry name" value="Acetolactate_synth/TF_NikR_C"/>
</dbReference>
<comment type="cofactor">
    <cofactor evidence="7">
        <name>Ni(2+)</name>
        <dbReference type="ChEBI" id="CHEBI:49786"/>
    </cofactor>
    <text evidence="7">Binds 1 nickel ion per subunit.</text>
</comment>
<dbReference type="Pfam" id="PF08753">
    <property type="entry name" value="NikR_C"/>
    <property type="match status" value="1"/>
</dbReference>
<dbReference type="HAMAP" id="MF_00476">
    <property type="entry name" value="NikR"/>
    <property type="match status" value="1"/>
</dbReference>
<dbReference type="CDD" id="cd22231">
    <property type="entry name" value="RHH_NikR_HicB-like"/>
    <property type="match status" value="1"/>
</dbReference>
<name>A0A1Y1Q6U5_9GAMM</name>
<dbReference type="NCBIfam" id="NF003381">
    <property type="entry name" value="PRK04460.1"/>
    <property type="match status" value="1"/>
</dbReference>
<evidence type="ECO:0000256" key="3">
    <source>
        <dbReference type="ARBA" id="ARBA00022723"/>
    </source>
</evidence>
<organism evidence="10 11">
    <name type="scientific">Thiothrix lacustris</name>
    <dbReference type="NCBI Taxonomy" id="525917"/>
    <lineage>
        <taxon>Bacteria</taxon>
        <taxon>Pseudomonadati</taxon>
        <taxon>Pseudomonadota</taxon>
        <taxon>Gammaproteobacteria</taxon>
        <taxon>Thiotrichales</taxon>
        <taxon>Thiotrichaceae</taxon>
        <taxon>Thiothrix</taxon>
    </lineage>
</organism>
<protein>
    <recommendedName>
        <fullName evidence="7">Putative nickel-responsive regulator</fullName>
    </recommendedName>
</protein>
<dbReference type="GO" id="GO:0010045">
    <property type="term" value="P:response to nickel cation"/>
    <property type="evidence" value="ECO:0007669"/>
    <property type="project" value="InterPro"/>
</dbReference>
<dbReference type="SUPFAM" id="SSF47598">
    <property type="entry name" value="Ribbon-helix-helix"/>
    <property type="match status" value="1"/>
</dbReference>
<feature type="domain" description="Ribbon-helix-helix protein CopG" evidence="8">
    <location>
        <begin position="2"/>
        <end position="43"/>
    </location>
</feature>
<dbReference type="SUPFAM" id="SSF55021">
    <property type="entry name" value="ACT-like"/>
    <property type="match status" value="1"/>
</dbReference>
<evidence type="ECO:0000313" key="11">
    <source>
        <dbReference type="Proteomes" id="UP000192491"/>
    </source>
</evidence>
<comment type="caution">
    <text evidence="10">The sequence shown here is derived from an EMBL/GenBank/DDBJ whole genome shotgun (WGS) entry which is preliminary data.</text>
</comment>
<dbReference type="InterPro" id="IPR010985">
    <property type="entry name" value="Ribbon_hlx_hlx"/>
</dbReference>
<sequence length="160" mass="18131">MERITVSLDGELAEQFGQFMAQRGYSNRSEAVRDLIRTKLETERLQAPAPDGFCIGSLTYIYNHHERELASRITQSHHDHHNLTVSMQHVHLDHDNCMETVILRGAVRDVQAFADSVISSPGIRHGKLHLIPVAAQMDSHQHGKAPYAKHFQHVHFSPIT</sequence>
<dbReference type="Gene3D" id="3.30.70.1150">
    <property type="entry name" value="ACT-like. Chain A, domain 2"/>
    <property type="match status" value="1"/>
</dbReference>
<keyword evidence="3 7" id="KW-0479">Metal-binding</keyword>
<dbReference type="GO" id="GO:0003700">
    <property type="term" value="F:DNA-binding transcription factor activity"/>
    <property type="evidence" value="ECO:0007669"/>
    <property type="project" value="UniProtKB-UniRule"/>
</dbReference>
<dbReference type="InterPro" id="IPR045865">
    <property type="entry name" value="ACT-like_dom_sf"/>
</dbReference>
<dbReference type="InterPro" id="IPR002145">
    <property type="entry name" value="CopG"/>
</dbReference>
<evidence type="ECO:0000256" key="1">
    <source>
        <dbReference type="ARBA" id="ARBA00008478"/>
    </source>
</evidence>
<evidence type="ECO:0000313" key="10">
    <source>
        <dbReference type="EMBL" id="OQW97491.1"/>
    </source>
</evidence>
<dbReference type="AlphaFoldDB" id="A0A1Y1Q6U5"/>
<dbReference type="InterPro" id="IPR050192">
    <property type="entry name" value="CopG/NikR_regulator"/>
</dbReference>
<accession>A0A1Y1Q6U5</accession>
<keyword evidence="4 7" id="KW-0805">Transcription regulation</keyword>
<dbReference type="Gene3D" id="1.10.1220.10">
    <property type="entry name" value="Met repressor-like"/>
    <property type="match status" value="1"/>
</dbReference>